<dbReference type="PANTHER" id="PTHR33452">
    <property type="entry name" value="OXIDOREDUCTASE CATD-RELATED"/>
    <property type="match status" value="1"/>
</dbReference>
<organism evidence="8 9">
    <name type="scientific">Tunturiibacter lichenicola</name>
    <dbReference type="NCBI Taxonomy" id="2051959"/>
    <lineage>
        <taxon>Bacteria</taxon>
        <taxon>Pseudomonadati</taxon>
        <taxon>Acidobacteriota</taxon>
        <taxon>Terriglobia</taxon>
        <taxon>Terriglobales</taxon>
        <taxon>Acidobacteriaceae</taxon>
        <taxon>Tunturiibacter</taxon>
    </lineage>
</organism>
<comment type="similarity">
    <text evidence="2">Belongs to the DoxX family.</text>
</comment>
<name>A0A7Y9NM40_9BACT</name>
<evidence type="ECO:0000256" key="2">
    <source>
        <dbReference type="ARBA" id="ARBA00006679"/>
    </source>
</evidence>
<keyword evidence="4 7" id="KW-0812">Transmembrane</keyword>
<dbReference type="GO" id="GO:0005886">
    <property type="term" value="C:plasma membrane"/>
    <property type="evidence" value="ECO:0007669"/>
    <property type="project" value="UniProtKB-SubCell"/>
</dbReference>
<evidence type="ECO:0000313" key="8">
    <source>
        <dbReference type="EMBL" id="NYF51909.1"/>
    </source>
</evidence>
<sequence>MKKLLEVYARFAALASYLQSPFLLVVRLYWGWQLVQSGWGKLHHLDKITDYFTSLNIPLPAISAHFVSGLEFVGGLLLIVGLGSRLIGLMLTVNMLVAYWTADREALFAVFSDPGKFYNADPYTFLFAAAMVLVFGAGLFSLDALLKRRYRGWIEKQ</sequence>
<dbReference type="PANTHER" id="PTHR33452:SF1">
    <property type="entry name" value="INNER MEMBRANE PROTEIN YPHA-RELATED"/>
    <property type="match status" value="1"/>
</dbReference>
<reference evidence="8 9" key="1">
    <citation type="submission" date="2020-07" db="EMBL/GenBank/DDBJ databases">
        <title>Genomic Encyclopedia of Type Strains, Phase IV (KMG-V): Genome sequencing to study the core and pangenomes of soil and plant-associated prokaryotes.</title>
        <authorList>
            <person name="Whitman W."/>
        </authorList>
    </citation>
    <scope>NUCLEOTIDE SEQUENCE [LARGE SCALE GENOMIC DNA]</scope>
    <source>
        <strain evidence="8 9">M8UP30</strain>
    </source>
</reference>
<evidence type="ECO:0000256" key="5">
    <source>
        <dbReference type="ARBA" id="ARBA00022989"/>
    </source>
</evidence>
<evidence type="ECO:0000256" key="6">
    <source>
        <dbReference type="ARBA" id="ARBA00023136"/>
    </source>
</evidence>
<comment type="subcellular location">
    <subcellularLocation>
        <location evidence="1">Cell membrane</location>
        <topology evidence="1">Multi-pass membrane protein</topology>
    </subcellularLocation>
</comment>
<feature type="transmembrane region" description="Helical" evidence="7">
    <location>
        <begin position="7"/>
        <end position="30"/>
    </location>
</feature>
<dbReference type="InterPro" id="IPR032808">
    <property type="entry name" value="DoxX"/>
</dbReference>
<feature type="transmembrane region" description="Helical" evidence="7">
    <location>
        <begin position="86"/>
        <end position="102"/>
    </location>
</feature>
<keyword evidence="5 7" id="KW-1133">Transmembrane helix</keyword>
<comment type="caution">
    <text evidence="8">The sequence shown here is derived from an EMBL/GenBank/DDBJ whole genome shotgun (WGS) entry which is preliminary data.</text>
</comment>
<evidence type="ECO:0000256" key="4">
    <source>
        <dbReference type="ARBA" id="ARBA00022692"/>
    </source>
</evidence>
<evidence type="ECO:0000256" key="1">
    <source>
        <dbReference type="ARBA" id="ARBA00004651"/>
    </source>
</evidence>
<feature type="transmembrane region" description="Helical" evidence="7">
    <location>
        <begin position="57"/>
        <end position="79"/>
    </location>
</feature>
<keyword evidence="6 7" id="KW-0472">Membrane</keyword>
<gene>
    <name evidence="8" type="ORF">HDF12_002274</name>
</gene>
<proteinExistence type="inferred from homology"/>
<dbReference type="Proteomes" id="UP000534186">
    <property type="component" value="Unassembled WGS sequence"/>
</dbReference>
<protein>
    <submittedName>
        <fullName evidence="8">Putative oxidoreductase</fullName>
    </submittedName>
</protein>
<feature type="transmembrane region" description="Helical" evidence="7">
    <location>
        <begin position="122"/>
        <end position="146"/>
    </location>
</feature>
<dbReference type="InterPro" id="IPR051907">
    <property type="entry name" value="DoxX-like_oxidoreductase"/>
</dbReference>
<evidence type="ECO:0000313" key="9">
    <source>
        <dbReference type="Proteomes" id="UP000534186"/>
    </source>
</evidence>
<evidence type="ECO:0000256" key="7">
    <source>
        <dbReference type="SAM" id="Phobius"/>
    </source>
</evidence>
<dbReference type="AlphaFoldDB" id="A0A7Y9NM40"/>
<evidence type="ECO:0000256" key="3">
    <source>
        <dbReference type="ARBA" id="ARBA00022475"/>
    </source>
</evidence>
<accession>A0A7Y9NM40</accession>
<keyword evidence="3" id="KW-1003">Cell membrane</keyword>
<dbReference type="Pfam" id="PF07681">
    <property type="entry name" value="DoxX"/>
    <property type="match status" value="1"/>
</dbReference>
<dbReference type="EMBL" id="JACCCV010000001">
    <property type="protein sequence ID" value="NYF51909.1"/>
    <property type="molecule type" value="Genomic_DNA"/>
</dbReference>